<name>A0A183I9Q4_9BILA</name>
<dbReference type="AlphaFoldDB" id="A0A183I9Q4"/>
<evidence type="ECO:0000313" key="2">
    <source>
        <dbReference type="EMBL" id="VDO82658.1"/>
    </source>
</evidence>
<dbReference type="EMBL" id="UZAM01000777">
    <property type="protein sequence ID" value="VDO82658.1"/>
    <property type="molecule type" value="Genomic_DNA"/>
</dbReference>
<evidence type="ECO:0000313" key="3">
    <source>
        <dbReference type="Proteomes" id="UP000270296"/>
    </source>
</evidence>
<reference evidence="2 3" key="2">
    <citation type="submission" date="2018-11" db="EMBL/GenBank/DDBJ databases">
        <authorList>
            <consortium name="Pathogen Informatics"/>
        </authorList>
    </citation>
    <scope>NUCLEOTIDE SEQUENCE [LARGE SCALE GENOMIC DNA]</scope>
</reference>
<proteinExistence type="predicted"/>
<keyword evidence="3" id="KW-1185">Reference proteome</keyword>
<accession>A0A183I9Q4</accession>
<dbReference type="WBParaSite" id="SBAD_0000036601-mRNA-1">
    <property type="protein sequence ID" value="SBAD_0000036601-mRNA-1"/>
    <property type="gene ID" value="SBAD_0000036601"/>
</dbReference>
<evidence type="ECO:0000256" key="1">
    <source>
        <dbReference type="SAM" id="MobiDB-lite"/>
    </source>
</evidence>
<evidence type="ECO:0000313" key="4">
    <source>
        <dbReference type="WBParaSite" id="SBAD_0000036601-mRNA-1"/>
    </source>
</evidence>
<organism evidence="4">
    <name type="scientific">Soboliphyme baturini</name>
    <dbReference type="NCBI Taxonomy" id="241478"/>
    <lineage>
        <taxon>Eukaryota</taxon>
        <taxon>Metazoa</taxon>
        <taxon>Ecdysozoa</taxon>
        <taxon>Nematoda</taxon>
        <taxon>Enoplea</taxon>
        <taxon>Dorylaimia</taxon>
        <taxon>Dioctophymatida</taxon>
        <taxon>Dioctophymatoidea</taxon>
        <taxon>Soboliphymatidae</taxon>
        <taxon>Soboliphyme</taxon>
    </lineage>
</organism>
<dbReference type="Proteomes" id="UP000270296">
    <property type="component" value="Unassembled WGS sequence"/>
</dbReference>
<reference evidence="4" key="1">
    <citation type="submission" date="2016-06" db="UniProtKB">
        <authorList>
            <consortium name="WormBaseParasite"/>
        </authorList>
    </citation>
    <scope>IDENTIFICATION</scope>
</reference>
<gene>
    <name evidence="2" type="ORF">SBAD_LOCUS348</name>
</gene>
<feature type="compositionally biased region" description="Polar residues" evidence="1">
    <location>
        <begin position="1"/>
        <end position="22"/>
    </location>
</feature>
<sequence length="44" mass="4634">MTKVTASGHSDNQSTNRSNGQRSFGRVVAVATTDLVLALCNAVR</sequence>
<feature type="region of interest" description="Disordered" evidence="1">
    <location>
        <begin position="1"/>
        <end position="24"/>
    </location>
</feature>
<protein>
    <submittedName>
        <fullName evidence="4">Transposase</fullName>
    </submittedName>
</protein>